<dbReference type="Proteomes" id="UP000249061">
    <property type="component" value="Unassembled WGS sequence"/>
</dbReference>
<reference evidence="1 2" key="1">
    <citation type="submission" date="2017-08" db="EMBL/GenBank/DDBJ databases">
        <title>Infants hospitalized years apart are colonized by the same room-sourced microbial strains.</title>
        <authorList>
            <person name="Brooks B."/>
            <person name="Olm M.R."/>
            <person name="Firek B.A."/>
            <person name="Baker R."/>
            <person name="Thomas B.C."/>
            <person name="Morowitz M.J."/>
            <person name="Banfield J.F."/>
        </authorList>
    </citation>
    <scope>NUCLEOTIDE SEQUENCE [LARGE SCALE GENOMIC DNA]</scope>
    <source>
        <strain evidence="1">S2_003_000_R2_14</strain>
    </source>
</reference>
<comment type="caution">
    <text evidence="1">The sequence shown here is derived from an EMBL/GenBank/DDBJ whole genome shotgun (WGS) entry which is preliminary data.</text>
</comment>
<organism evidence="1 2">
    <name type="scientific">Archangium gephyra</name>
    <dbReference type="NCBI Taxonomy" id="48"/>
    <lineage>
        <taxon>Bacteria</taxon>
        <taxon>Pseudomonadati</taxon>
        <taxon>Myxococcota</taxon>
        <taxon>Myxococcia</taxon>
        <taxon>Myxococcales</taxon>
        <taxon>Cystobacterineae</taxon>
        <taxon>Archangiaceae</taxon>
        <taxon>Archangium</taxon>
    </lineage>
</organism>
<proteinExistence type="predicted"/>
<gene>
    <name evidence="1" type="ORF">DI536_02825</name>
</gene>
<sequence length="370" mass="39076">MVVVIAVVLALAWWRSAEPEAAEPTAPAPMVMLEAPVDAAVVPAVSADAPADAGALTARKEDARRPLVSTWHLGEGNTIADLSGSKNEFQRACQKEAEVCARRLGLDGLAENPVLVAIGGEAGSRRVTGYSSFMEVVGAPTPFTDCVLAGLSTHTFIDPQIEADQYSCSSDGEPPERELVRAAAKCVGPGSKAEVVTITPDADGTPRVSALGRLDLSAEACIRQAALTAGAPQERVLQLVLAGDIGGPIPDEDARRLEQTTQRTTPRVPPTPEALAQADEHRRLAEVALASGNAKEAVRQPRECLSVDTDNVDCLRGSALAWLEYLRDNPGKTSVTAATIWVRFATEMPPDDPDMAKVEAALARMGVHLR</sequence>
<name>A0A2W5TY80_9BACT</name>
<dbReference type="AlphaFoldDB" id="A0A2W5TY80"/>
<evidence type="ECO:0000313" key="2">
    <source>
        <dbReference type="Proteomes" id="UP000249061"/>
    </source>
</evidence>
<accession>A0A2W5TY80</accession>
<dbReference type="EMBL" id="QFQP01000002">
    <property type="protein sequence ID" value="PZR17276.1"/>
    <property type="molecule type" value="Genomic_DNA"/>
</dbReference>
<evidence type="ECO:0000313" key="1">
    <source>
        <dbReference type="EMBL" id="PZR17276.1"/>
    </source>
</evidence>
<protein>
    <submittedName>
        <fullName evidence="1">Uncharacterized protein</fullName>
    </submittedName>
</protein>